<dbReference type="InterPro" id="IPR035906">
    <property type="entry name" value="MetI-like_sf"/>
</dbReference>
<feature type="transmembrane region" description="Helical" evidence="7">
    <location>
        <begin position="92"/>
        <end position="114"/>
    </location>
</feature>
<sequence>MTAMTPTATPRGEDAGRRRPPRDWVLVGLWISLVLLAVLWLAPFVFMVFTALKSDADINATAAYAPPTGLDWGNFTDAWVRGNFSTTLKNSVLITVVKVPLGILVSAMSAYALAQIRFRGNRLLFLLILLGTMIPFQVLLAPLFTMVNRLGLIDTYAGIILPYIAFGVPYQVFVLYGFFRQLPKEMSEAARIDGASHVVIFFRLFLPLSLPALSALVILDFVSTWNEFAMALVLLQDSSKWTLPLGLMAFQGQFSAAYGPLNAAIIMTILPATIVYLIFQRFFVGGLTLGAVKE</sequence>
<evidence type="ECO:0000256" key="3">
    <source>
        <dbReference type="ARBA" id="ARBA00022475"/>
    </source>
</evidence>
<evidence type="ECO:0000313" key="10">
    <source>
        <dbReference type="Proteomes" id="UP000289411"/>
    </source>
</evidence>
<evidence type="ECO:0000256" key="4">
    <source>
        <dbReference type="ARBA" id="ARBA00022692"/>
    </source>
</evidence>
<evidence type="ECO:0000313" key="9">
    <source>
        <dbReference type="EMBL" id="RYB01677.1"/>
    </source>
</evidence>
<keyword evidence="10" id="KW-1185">Reference proteome</keyword>
<feature type="transmembrane region" description="Helical" evidence="7">
    <location>
        <begin position="123"/>
        <end position="144"/>
    </location>
</feature>
<gene>
    <name evidence="9" type="ORF">D3272_24770</name>
</gene>
<dbReference type="Pfam" id="PF00528">
    <property type="entry name" value="BPD_transp_1"/>
    <property type="match status" value="1"/>
</dbReference>
<keyword evidence="6 7" id="KW-0472">Membrane</keyword>
<dbReference type="InterPro" id="IPR000515">
    <property type="entry name" value="MetI-like"/>
</dbReference>
<reference evidence="9 10" key="1">
    <citation type="submission" date="2018-09" db="EMBL/GenBank/DDBJ databases">
        <authorList>
            <person name="Grouzdev D.S."/>
            <person name="Krutkina M.S."/>
        </authorList>
    </citation>
    <scope>NUCLEOTIDE SEQUENCE [LARGE SCALE GENOMIC DNA]</scope>
    <source>
        <strain evidence="9 10">RmlP001</strain>
    </source>
</reference>
<dbReference type="AlphaFoldDB" id="A0A4V1RHY6"/>
<feature type="domain" description="ABC transmembrane type-1" evidence="8">
    <location>
        <begin position="88"/>
        <end position="279"/>
    </location>
</feature>
<dbReference type="PANTHER" id="PTHR43744:SF12">
    <property type="entry name" value="ABC TRANSPORTER PERMEASE PROTEIN MG189-RELATED"/>
    <property type="match status" value="1"/>
</dbReference>
<accession>A0A4V1RHY6</accession>
<comment type="caution">
    <text evidence="9">The sequence shown here is derived from an EMBL/GenBank/DDBJ whole genome shotgun (WGS) entry which is preliminary data.</text>
</comment>
<organism evidence="9 10">
    <name type="scientific">Lichenibacterium ramalinae</name>
    <dbReference type="NCBI Taxonomy" id="2316527"/>
    <lineage>
        <taxon>Bacteria</taxon>
        <taxon>Pseudomonadati</taxon>
        <taxon>Pseudomonadota</taxon>
        <taxon>Alphaproteobacteria</taxon>
        <taxon>Hyphomicrobiales</taxon>
        <taxon>Lichenihabitantaceae</taxon>
        <taxon>Lichenibacterium</taxon>
    </lineage>
</organism>
<comment type="similarity">
    <text evidence="7">Belongs to the binding-protein-dependent transport system permease family.</text>
</comment>
<feature type="transmembrane region" description="Helical" evidence="7">
    <location>
        <begin position="24"/>
        <end position="49"/>
    </location>
</feature>
<keyword evidence="2 7" id="KW-0813">Transport</keyword>
<evidence type="ECO:0000259" key="8">
    <source>
        <dbReference type="PROSITE" id="PS50928"/>
    </source>
</evidence>
<evidence type="ECO:0000256" key="5">
    <source>
        <dbReference type="ARBA" id="ARBA00022989"/>
    </source>
</evidence>
<dbReference type="Proteomes" id="UP000289411">
    <property type="component" value="Unassembled WGS sequence"/>
</dbReference>
<dbReference type="PROSITE" id="PS50928">
    <property type="entry name" value="ABC_TM1"/>
    <property type="match status" value="1"/>
</dbReference>
<name>A0A4V1RHY6_9HYPH</name>
<evidence type="ECO:0000256" key="6">
    <source>
        <dbReference type="ARBA" id="ARBA00023136"/>
    </source>
</evidence>
<keyword evidence="5 7" id="KW-1133">Transmembrane helix</keyword>
<feature type="transmembrane region" description="Helical" evidence="7">
    <location>
        <begin position="200"/>
        <end position="222"/>
    </location>
</feature>
<feature type="transmembrane region" description="Helical" evidence="7">
    <location>
        <begin position="156"/>
        <end position="179"/>
    </location>
</feature>
<dbReference type="EMBL" id="QYBC01000031">
    <property type="protein sequence ID" value="RYB01677.1"/>
    <property type="molecule type" value="Genomic_DNA"/>
</dbReference>
<dbReference type="Gene3D" id="1.10.3720.10">
    <property type="entry name" value="MetI-like"/>
    <property type="match status" value="1"/>
</dbReference>
<dbReference type="CDD" id="cd06261">
    <property type="entry name" value="TM_PBP2"/>
    <property type="match status" value="1"/>
</dbReference>
<protein>
    <submittedName>
        <fullName evidence="9">Carbohydrate ABC transporter permease</fullName>
    </submittedName>
</protein>
<keyword evidence="3" id="KW-1003">Cell membrane</keyword>
<dbReference type="GO" id="GO:0005886">
    <property type="term" value="C:plasma membrane"/>
    <property type="evidence" value="ECO:0007669"/>
    <property type="project" value="UniProtKB-SubCell"/>
</dbReference>
<proteinExistence type="inferred from homology"/>
<dbReference type="RefSeq" id="WP_129221917.1">
    <property type="nucleotide sequence ID" value="NZ_QYBC01000031.1"/>
</dbReference>
<keyword evidence="4 7" id="KW-0812">Transmembrane</keyword>
<dbReference type="SUPFAM" id="SSF161098">
    <property type="entry name" value="MetI-like"/>
    <property type="match status" value="1"/>
</dbReference>
<dbReference type="OrthoDB" id="9815445at2"/>
<dbReference type="PANTHER" id="PTHR43744">
    <property type="entry name" value="ABC TRANSPORTER PERMEASE PROTEIN MG189-RELATED-RELATED"/>
    <property type="match status" value="1"/>
</dbReference>
<evidence type="ECO:0000256" key="2">
    <source>
        <dbReference type="ARBA" id="ARBA00022448"/>
    </source>
</evidence>
<reference evidence="9 10" key="2">
    <citation type="submission" date="2019-02" db="EMBL/GenBank/DDBJ databases">
        <title>'Lichenibacterium ramalinii' gen. nov. sp. nov., 'Lichenibacterium minor' gen. nov. sp. nov.</title>
        <authorList>
            <person name="Pankratov T."/>
        </authorList>
    </citation>
    <scope>NUCLEOTIDE SEQUENCE [LARGE SCALE GENOMIC DNA]</scope>
    <source>
        <strain evidence="9 10">RmlP001</strain>
    </source>
</reference>
<evidence type="ECO:0000256" key="7">
    <source>
        <dbReference type="RuleBase" id="RU363032"/>
    </source>
</evidence>
<dbReference type="GO" id="GO:0055085">
    <property type="term" value="P:transmembrane transport"/>
    <property type="evidence" value="ECO:0007669"/>
    <property type="project" value="InterPro"/>
</dbReference>
<evidence type="ECO:0000256" key="1">
    <source>
        <dbReference type="ARBA" id="ARBA00004651"/>
    </source>
</evidence>
<feature type="transmembrane region" description="Helical" evidence="7">
    <location>
        <begin position="257"/>
        <end position="279"/>
    </location>
</feature>
<comment type="subcellular location">
    <subcellularLocation>
        <location evidence="1 7">Cell membrane</location>
        <topology evidence="1 7">Multi-pass membrane protein</topology>
    </subcellularLocation>
</comment>